<organism evidence="2">
    <name type="scientific">Streptomyces sp. R41</name>
    <dbReference type="NCBI Taxonomy" id="3238632"/>
    <lineage>
        <taxon>Bacteria</taxon>
        <taxon>Bacillati</taxon>
        <taxon>Actinomycetota</taxon>
        <taxon>Actinomycetes</taxon>
        <taxon>Kitasatosporales</taxon>
        <taxon>Streptomycetaceae</taxon>
        <taxon>Streptomyces</taxon>
    </lineage>
</organism>
<feature type="compositionally biased region" description="Basic and acidic residues" evidence="1">
    <location>
        <begin position="89"/>
        <end position="98"/>
    </location>
</feature>
<feature type="region of interest" description="Disordered" evidence="1">
    <location>
        <begin position="59"/>
        <end position="107"/>
    </location>
</feature>
<accession>A0AB39RIS1</accession>
<sequence length="124" mass="13087">MSPSPRHPHPLRRCARARGGAPSRAWLRILVLLVVAMLATGAHPEVFATSSATATANAASGAAEHDVLDTALRPPTRQGLRPLTTLRPDTGDTEREPGARPVPAPAPPAYSPVLHALRCVVLRC</sequence>
<name>A0AB39RIS1_9ACTN</name>
<protein>
    <recommendedName>
        <fullName evidence="3">Secreted protein</fullName>
    </recommendedName>
</protein>
<evidence type="ECO:0008006" key="3">
    <source>
        <dbReference type="Google" id="ProtNLM"/>
    </source>
</evidence>
<proteinExistence type="predicted"/>
<dbReference type="RefSeq" id="WP_369247666.1">
    <property type="nucleotide sequence ID" value="NZ_CP163443.1"/>
</dbReference>
<dbReference type="AlphaFoldDB" id="A0AB39RIS1"/>
<evidence type="ECO:0000256" key="1">
    <source>
        <dbReference type="SAM" id="MobiDB-lite"/>
    </source>
</evidence>
<gene>
    <name evidence="2" type="ORF">AB5J53_23690</name>
</gene>
<evidence type="ECO:0000313" key="2">
    <source>
        <dbReference type="EMBL" id="XDQ54451.1"/>
    </source>
</evidence>
<reference evidence="2" key="1">
    <citation type="submission" date="2024-07" db="EMBL/GenBank/DDBJ databases">
        <authorList>
            <person name="Yu S.T."/>
        </authorList>
    </citation>
    <scope>NUCLEOTIDE SEQUENCE</scope>
    <source>
        <strain evidence="2">R41</strain>
    </source>
</reference>
<dbReference type="EMBL" id="CP163443">
    <property type="protein sequence ID" value="XDQ54451.1"/>
    <property type="molecule type" value="Genomic_DNA"/>
</dbReference>